<dbReference type="STRING" id="1454004.AW11_01167"/>
<dbReference type="GO" id="GO:0003697">
    <property type="term" value="F:single-stranded DNA binding"/>
    <property type="evidence" value="ECO:0007669"/>
    <property type="project" value="InterPro"/>
</dbReference>
<dbReference type="EMBL" id="JEMY01000011">
    <property type="protein sequence ID" value="EXI89985.1"/>
    <property type="molecule type" value="Genomic_DNA"/>
</dbReference>
<dbReference type="EC" id="3.4.-.-" evidence="8"/>
<evidence type="ECO:0000313" key="10">
    <source>
        <dbReference type="Proteomes" id="UP000022141"/>
    </source>
</evidence>
<accession>A0A011QLX9</accession>
<dbReference type="SUPFAM" id="SSF143081">
    <property type="entry name" value="BB1717-like"/>
    <property type="match status" value="1"/>
</dbReference>
<comment type="caution">
    <text evidence="9">The sequence shown here is derived from an EMBL/GenBank/DDBJ whole genome shotgun (WGS) entry which is preliminary data.</text>
</comment>
<keyword evidence="3" id="KW-0227">DNA damage</keyword>
<keyword evidence="6" id="KW-0238">DNA-binding</keyword>
<evidence type="ECO:0000256" key="8">
    <source>
        <dbReference type="RuleBase" id="RU364100"/>
    </source>
</evidence>
<keyword evidence="7" id="KW-0456">Lyase</keyword>
<dbReference type="GO" id="GO:0016829">
    <property type="term" value="F:lyase activity"/>
    <property type="evidence" value="ECO:0007669"/>
    <property type="project" value="UniProtKB-KW"/>
</dbReference>
<sequence length="226" mass="25339">MCGRYALYGPTSRIREQFDLDHEFDFAPHYNIAPTTKALVVHSGSQSVRVASLYQWGLIPVWAKDTTIGAKLINARGETVAEKPAFRTAFRHGRCLVPANGFYEWKSVQETGHAVKQPYYIRPRDEGELFGFAGLTERWVSPNGEEIHSCCIITTAANSLMMPIHDRMPAILPANDYDEWLDPANTDTETLRAMLRPAEGGDMIAYPVTRAVNSSRNDSSTFVERV</sequence>
<evidence type="ECO:0000256" key="2">
    <source>
        <dbReference type="ARBA" id="ARBA00022670"/>
    </source>
</evidence>
<dbReference type="PANTHER" id="PTHR13604">
    <property type="entry name" value="DC12-RELATED"/>
    <property type="match status" value="1"/>
</dbReference>
<dbReference type="AlphaFoldDB" id="A0A011QLX9"/>
<dbReference type="PATRIC" id="fig|1454004.3.peg.1219"/>
<keyword evidence="10" id="KW-1185">Reference proteome</keyword>
<dbReference type="InterPro" id="IPR036590">
    <property type="entry name" value="SRAP-like"/>
</dbReference>
<comment type="similarity">
    <text evidence="1 8">Belongs to the SOS response-associated peptidase family.</text>
</comment>
<evidence type="ECO:0000313" key="9">
    <source>
        <dbReference type="EMBL" id="EXI89985.1"/>
    </source>
</evidence>
<evidence type="ECO:0000256" key="5">
    <source>
        <dbReference type="ARBA" id="ARBA00023124"/>
    </source>
</evidence>
<dbReference type="GO" id="GO:0106300">
    <property type="term" value="P:protein-DNA covalent cross-linking repair"/>
    <property type="evidence" value="ECO:0007669"/>
    <property type="project" value="InterPro"/>
</dbReference>
<protein>
    <recommendedName>
        <fullName evidence="8">Abasic site processing protein</fullName>
        <ecNumber evidence="8">3.4.-.-</ecNumber>
    </recommendedName>
</protein>
<dbReference type="Pfam" id="PF02586">
    <property type="entry name" value="SRAP"/>
    <property type="match status" value="1"/>
</dbReference>
<dbReference type="Proteomes" id="UP000022141">
    <property type="component" value="Unassembled WGS sequence"/>
</dbReference>
<keyword evidence="5" id="KW-0190">Covalent protein-DNA linkage</keyword>
<gene>
    <name evidence="9" type="ORF">AW11_01167</name>
</gene>
<dbReference type="InterPro" id="IPR003738">
    <property type="entry name" value="SRAP"/>
</dbReference>
<dbReference type="Gene3D" id="3.90.1680.10">
    <property type="entry name" value="SOS response associated peptidase-like"/>
    <property type="match status" value="1"/>
</dbReference>
<organism evidence="9 10">
    <name type="scientific">Accumulibacter regalis</name>
    <dbReference type="NCBI Taxonomy" id="522306"/>
    <lineage>
        <taxon>Bacteria</taxon>
        <taxon>Pseudomonadati</taxon>
        <taxon>Pseudomonadota</taxon>
        <taxon>Betaproteobacteria</taxon>
        <taxon>Candidatus Accumulibacter</taxon>
    </lineage>
</organism>
<evidence type="ECO:0000256" key="7">
    <source>
        <dbReference type="ARBA" id="ARBA00023239"/>
    </source>
</evidence>
<evidence type="ECO:0000256" key="3">
    <source>
        <dbReference type="ARBA" id="ARBA00022763"/>
    </source>
</evidence>
<keyword evidence="2 8" id="KW-0645">Protease</keyword>
<reference evidence="9" key="1">
    <citation type="submission" date="2014-02" db="EMBL/GenBank/DDBJ databases">
        <title>Expanding our view of genomic diversity in Candidatus Accumulibacter clades.</title>
        <authorList>
            <person name="Skennerton C.T."/>
            <person name="Barr J.J."/>
            <person name="Slater F.R."/>
            <person name="Bond P.L."/>
            <person name="Tyson G.W."/>
        </authorList>
    </citation>
    <scope>NUCLEOTIDE SEQUENCE [LARGE SCALE GENOMIC DNA]</scope>
</reference>
<name>A0A011QLX9_ACCRE</name>
<dbReference type="GO" id="GO:0006508">
    <property type="term" value="P:proteolysis"/>
    <property type="evidence" value="ECO:0007669"/>
    <property type="project" value="UniProtKB-KW"/>
</dbReference>
<dbReference type="GO" id="GO:0008233">
    <property type="term" value="F:peptidase activity"/>
    <property type="evidence" value="ECO:0007669"/>
    <property type="project" value="UniProtKB-KW"/>
</dbReference>
<dbReference type="PANTHER" id="PTHR13604:SF0">
    <property type="entry name" value="ABASIC SITE PROCESSING PROTEIN HMCES"/>
    <property type="match status" value="1"/>
</dbReference>
<evidence type="ECO:0000256" key="4">
    <source>
        <dbReference type="ARBA" id="ARBA00022801"/>
    </source>
</evidence>
<keyword evidence="4 8" id="KW-0378">Hydrolase</keyword>
<dbReference type="eggNOG" id="COG2135">
    <property type="taxonomic scope" value="Bacteria"/>
</dbReference>
<evidence type="ECO:0000256" key="1">
    <source>
        <dbReference type="ARBA" id="ARBA00008136"/>
    </source>
</evidence>
<proteinExistence type="inferred from homology"/>
<evidence type="ECO:0000256" key="6">
    <source>
        <dbReference type="ARBA" id="ARBA00023125"/>
    </source>
</evidence>